<comment type="similarity">
    <text evidence="1">Belongs to the LysR transcriptional regulatory family.</text>
</comment>
<proteinExistence type="inferred from homology"/>
<dbReference type="InterPro" id="IPR005119">
    <property type="entry name" value="LysR_subst-bd"/>
</dbReference>
<dbReference type="Pfam" id="PF00126">
    <property type="entry name" value="HTH_1"/>
    <property type="match status" value="1"/>
</dbReference>
<dbReference type="Pfam" id="PF03466">
    <property type="entry name" value="LysR_substrate"/>
    <property type="match status" value="1"/>
</dbReference>
<feature type="domain" description="HTH lysR-type" evidence="5">
    <location>
        <begin position="3"/>
        <end position="60"/>
    </location>
</feature>
<evidence type="ECO:0000256" key="3">
    <source>
        <dbReference type="ARBA" id="ARBA00023125"/>
    </source>
</evidence>
<dbReference type="RefSeq" id="WP_316018405.1">
    <property type="nucleotide sequence ID" value="NZ_JAWDID010000014.1"/>
</dbReference>
<dbReference type="Gene3D" id="3.40.190.290">
    <property type="match status" value="1"/>
</dbReference>
<evidence type="ECO:0000256" key="4">
    <source>
        <dbReference type="ARBA" id="ARBA00023163"/>
    </source>
</evidence>
<dbReference type="PROSITE" id="PS50931">
    <property type="entry name" value="HTH_LYSR"/>
    <property type="match status" value="1"/>
</dbReference>
<evidence type="ECO:0000313" key="7">
    <source>
        <dbReference type="Proteomes" id="UP001254257"/>
    </source>
</evidence>
<gene>
    <name evidence="6" type="ORF">RKE40_11620</name>
</gene>
<dbReference type="InterPro" id="IPR036388">
    <property type="entry name" value="WH-like_DNA-bd_sf"/>
</dbReference>
<sequence>MRLPLALLEVFNAIARAGSLRGAAEALNLTPSTVSHQLKALERQLGTTLFIRTTRSVTMTEAGRALSRGSLPAFDQLNEALQSARDVGGSTRGTLRITLPEFAYHMLLAPLVVSFRAAWPEIELELVMTDAFVDLVESGYHAGIRQGDRVEQDMVAIKIGEALPIAVYGSREYLDRRPVPRQPRDLLAHDCIRYRFHRSGRIAPWQFDGPNGAYQVEVTGGLIVSDLPTLYTMVADGLGLGYVFRDAPPAEMRRDRLVSLLADHLVPIPGLYLYFPREYRAMQPLRLFIEHVRQAGRHGARSASVDPD</sequence>
<dbReference type="Gene3D" id="1.10.10.10">
    <property type="entry name" value="Winged helix-like DNA-binding domain superfamily/Winged helix DNA-binding domain"/>
    <property type="match status" value="1"/>
</dbReference>
<accession>A0ABU3S6X0</accession>
<organism evidence="6 7">
    <name type="scientific">Bosea rubneri</name>
    <dbReference type="NCBI Taxonomy" id="3075434"/>
    <lineage>
        <taxon>Bacteria</taxon>
        <taxon>Pseudomonadati</taxon>
        <taxon>Pseudomonadota</taxon>
        <taxon>Alphaproteobacteria</taxon>
        <taxon>Hyphomicrobiales</taxon>
        <taxon>Boseaceae</taxon>
        <taxon>Bosea</taxon>
    </lineage>
</organism>
<keyword evidence="2" id="KW-0805">Transcription regulation</keyword>
<keyword evidence="3" id="KW-0238">DNA-binding</keyword>
<evidence type="ECO:0000256" key="2">
    <source>
        <dbReference type="ARBA" id="ARBA00023015"/>
    </source>
</evidence>
<dbReference type="EMBL" id="JAWDID010000014">
    <property type="protein sequence ID" value="MDU0340538.1"/>
    <property type="molecule type" value="Genomic_DNA"/>
</dbReference>
<evidence type="ECO:0000256" key="1">
    <source>
        <dbReference type="ARBA" id="ARBA00009437"/>
    </source>
</evidence>
<comment type="caution">
    <text evidence="6">The sequence shown here is derived from an EMBL/GenBank/DDBJ whole genome shotgun (WGS) entry which is preliminary data.</text>
</comment>
<protein>
    <submittedName>
        <fullName evidence="6">LysR family transcriptional regulator</fullName>
    </submittedName>
</protein>
<dbReference type="SUPFAM" id="SSF46785">
    <property type="entry name" value="Winged helix' DNA-binding domain"/>
    <property type="match status" value="1"/>
</dbReference>
<dbReference type="PANTHER" id="PTHR30537:SF5">
    <property type="entry name" value="HTH-TYPE TRANSCRIPTIONAL ACTIVATOR TTDR-RELATED"/>
    <property type="match status" value="1"/>
</dbReference>
<keyword evidence="7" id="KW-1185">Reference proteome</keyword>
<dbReference type="SUPFAM" id="SSF53850">
    <property type="entry name" value="Periplasmic binding protein-like II"/>
    <property type="match status" value="1"/>
</dbReference>
<name>A0ABU3S6X0_9HYPH</name>
<dbReference type="PANTHER" id="PTHR30537">
    <property type="entry name" value="HTH-TYPE TRANSCRIPTIONAL REGULATOR"/>
    <property type="match status" value="1"/>
</dbReference>
<dbReference type="InterPro" id="IPR036390">
    <property type="entry name" value="WH_DNA-bd_sf"/>
</dbReference>
<dbReference type="InterPro" id="IPR058163">
    <property type="entry name" value="LysR-type_TF_proteobact-type"/>
</dbReference>
<dbReference type="PRINTS" id="PR00039">
    <property type="entry name" value="HTHLYSR"/>
</dbReference>
<evidence type="ECO:0000259" key="5">
    <source>
        <dbReference type="PROSITE" id="PS50931"/>
    </source>
</evidence>
<keyword evidence="4" id="KW-0804">Transcription</keyword>
<evidence type="ECO:0000313" key="6">
    <source>
        <dbReference type="EMBL" id="MDU0340538.1"/>
    </source>
</evidence>
<dbReference type="Proteomes" id="UP001254257">
    <property type="component" value="Unassembled WGS sequence"/>
</dbReference>
<reference evidence="6 7" key="1">
    <citation type="submission" date="2023-09" db="EMBL/GenBank/DDBJ databases">
        <title>Whole genome shotgun sequencing (WGS) of Bosea sp. ZW T0_25, isolated from stored onions (Allium cepa).</title>
        <authorList>
            <person name="Stoll D.A."/>
            <person name="Huch M."/>
        </authorList>
    </citation>
    <scope>NUCLEOTIDE SEQUENCE [LARGE SCALE GENOMIC DNA]</scope>
    <source>
        <strain evidence="6 7">ZW T0_25</strain>
    </source>
</reference>
<dbReference type="InterPro" id="IPR000847">
    <property type="entry name" value="LysR_HTH_N"/>
</dbReference>